<gene>
    <name evidence="6" type="ORF">J0911_14715</name>
</gene>
<dbReference type="EMBL" id="JAFMPK010000047">
    <property type="protein sequence ID" value="MBO0610283.1"/>
    <property type="molecule type" value="Genomic_DNA"/>
</dbReference>
<evidence type="ECO:0000313" key="6">
    <source>
        <dbReference type="EMBL" id="MBO0610283.1"/>
    </source>
</evidence>
<dbReference type="InterPro" id="IPR036271">
    <property type="entry name" value="Tet_transcr_reg_TetR-rel_C_sf"/>
</dbReference>
<protein>
    <submittedName>
        <fullName evidence="6">WHG domain-containing protein</fullName>
    </submittedName>
</protein>
<dbReference type="Proteomes" id="UP000664617">
    <property type="component" value="Unassembled WGS sequence"/>
</dbReference>
<dbReference type="Pfam" id="PF00440">
    <property type="entry name" value="TetR_N"/>
    <property type="match status" value="1"/>
</dbReference>
<evidence type="ECO:0000259" key="5">
    <source>
        <dbReference type="PROSITE" id="PS50977"/>
    </source>
</evidence>
<organism evidence="6 7">
    <name type="scientific">Myceligenerans salitolerans</name>
    <dbReference type="NCBI Taxonomy" id="1230528"/>
    <lineage>
        <taxon>Bacteria</taxon>
        <taxon>Bacillati</taxon>
        <taxon>Actinomycetota</taxon>
        <taxon>Actinomycetes</taxon>
        <taxon>Micrococcales</taxon>
        <taxon>Promicromonosporaceae</taxon>
        <taxon>Myceligenerans</taxon>
    </lineage>
</organism>
<dbReference type="Pfam" id="PF13305">
    <property type="entry name" value="TetR_C_33"/>
    <property type="match status" value="1"/>
</dbReference>
<keyword evidence="2 4" id="KW-0238">DNA-binding</keyword>
<dbReference type="InterPro" id="IPR009057">
    <property type="entry name" value="Homeodomain-like_sf"/>
</dbReference>
<dbReference type="Gene3D" id="1.10.357.10">
    <property type="entry name" value="Tetracycline Repressor, domain 2"/>
    <property type="match status" value="1"/>
</dbReference>
<dbReference type="InterPro" id="IPR025996">
    <property type="entry name" value="MT1864/Rv1816-like_C"/>
</dbReference>
<keyword evidence="7" id="KW-1185">Reference proteome</keyword>
<proteinExistence type="predicted"/>
<dbReference type="SUPFAM" id="SSF48498">
    <property type="entry name" value="Tetracyclin repressor-like, C-terminal domain"/>
    <property type="match status" value="1"/>
</dbReference>
<reference evidence="7" key="1">
    <citation type="submission" date="2023-07" db="EMBL/GenBank/DDBJ databases">
        <title>Myceligenerans salitolerans sp. nov., a halotolerant actinomycete isolated from a salt lake in Xinjiang, China.</title>
        <authorList>
            <person name="Guan T."/>
        </authorList>
    </citation>
    <scope>NUCLEOTIDE SEQUENCE [LARGE SCALE GENOMIC DNA]</scope>
    <source>
        <strain evidence="7">XHU 5031</strain>
    </source>
</reference>
<dbReference type="InterPro" id="IPR001647">
    <property type="entry name" value="HTH_TetR"/>
</dbReference>
<evidence type="ECO:0000256" key="3">
    <source>
        <dbReference type="ARBA" id="ARBA00023163"/>
    </source>
</evidence>
<comment type="caution">
    <text evidence="6">The sequence shown here is derived from an EMBL/GenBank/DDBJ whole genome shotgun (WGS) entry which is preliminary data.</text>
</comment>
<accession>A0ABS3IBG0</accession>
<evidence type="ECO:0000256" key="4">
    <source>
        <dbReference type="PROSITE-ProRule" id="PRU00335"/>
    </source>
</evidence>
<feature type="DNA-binding region" description="H-T-H motif" evidence="4">
    <location>
        <begin position="29"/>
        <end position="48"/>
    </location>
</feature>
<dbReference type="SUPFAM" id="SSF46689">
    <property type="entry name" value="Homeodomain-like"/>
    <property type="match status" value="1"/>
</dbReference>
<evidence type="ECO:0000313" key="7">
    <source>
        <dbReference type="Proteomes" id="UP000664617"/>
    </source>
</evidence>
<evidence type="ECO:0000256" key="2">
    <source>
        <dbReference type="ARBA" id="ARBA00023125"/>
    </source>
</evidence>
<name>A0ABS3IBG0_9MICO</name>
<keyword evidence="3" id="KW-0804">Transcription</keyword>
<sequence length="176" mass="17916">MNYHHGDLRRAMIAAAATAVAERGPAGLSLRGLARLAGVSHAAPAHHFGDKAGVLTALAAEGFTLLATALDEARGDLLASGVAYVTFAVDHPGHFAVMFDRSLVHREDPGLLAAERKASAALADLTPDAEAARAAWSVAHGFAALWLSGAISGPDVAGAAEPVLRRAVAGRSELSG</sequence>
<dbReference type="PROSITE" id="PS50977">
    <property type="entry name" value="HTH_TETR_2"/>
    <property type="match status" value="1"/>
</dbReference>
<evidence type="ECO:0000256" key="1">
    <source>
        <dbReference type="ARBA" id="ARBA00023015"/>
    </source>
</evidence>
<keyword evidence="1" id="KW-0805">Transcription regulation</keyword>
<dbReference type="RefSeq" id="WP_207276203.1">
    <property type="nucleotide sequence ID" value="NZ_JAFMPK010000047.1"/>
</dbReference>
<feature type="domain" description="HTH tetR-type" evidence="5">
    <location>
        <begin position="6"/>
        <end position="66"/>
    </location>
</feature>